<name>A0A2R4MBZ5_9HYPH</name>
<dbReference type="InterPro" id="IPR036390">
    <property type="entry name" value="WH_DNA-bd_sf"/>
</dbReference>
<evidence type="ECO:0000256" key="3">
    <source>
        <dbReference type="ARBA" id="ARBA00023163"/>
    </source>
</evidence>
<dbReference type="GO" id="GO:0003677">
    <property type="term" value="F:DNA binding"/>
    <property type="evidence" value="ECO:0007669"/>
    <property type="project" value="UniProtKB-KW"/>
</dbReference>
<evidence type="ECO:0000256" key="1">
    <source>
        <dbReference type="ARBA" id="ARBA00023015"/>
    </source>
</evidence>
<dbReference type="PRINTS" id="PR00778">
    <property type="entry name" value="HTHARSR"/>
</dbReference>
<gene>
    <name evidence="5" type="ORF">MXMO3_00884</name>
</gene>
<dbReference type="RefSeq" id="WP_117395065.1">
    <property type="nucleotide sequence ID" value="NZ_CP021330.1"/>
</dbReference>
<keyword evidence="2" id="KW-0238">DNA-binding</keyword>
<dbReference type="Proteomes" id="UP000258927">
    <property type="component" value="Chromosome"/>
</dbReference>
<evidence type="ECO:0000256" key="2">
    <source>
        <dbReference type="ARBA" id="ARBA00023125"/>
    </source>
</evidence>
<dbReference type="PROSITE" id="PS50987">
    <property type="entry name" value="HTH_ARSR_2"/>
    <property type="match status" value="1"/>
</dbReference>
<accession>A0A2R4MBZ5</accession>
<dbReference type="EMBL" id="CP021330">
    <property type="protein sequence ID" value="AVX03416.1"/>
    <property type="molecule type" value="Genomic_DNA"/>
</dbReference>
<proteinExistence type="predicted"/>
<dbReference type="PANTHER" id="PTHR43132">
    <property type="entry name" value="ARSENICAL RESISTANCE OPERON REPRESSOR ARSR-RELATED"/>
    <property type="match status" value="1"/>
</dbReference>
<dbReference type="SUPFAM" id="SSF46785">
    <property type="entry name" value="Winged helix' DNA-binding domain"/>
    <property type="match status" value="1"/>
</dbReference>
<evidence type="ECO:0000313" key="6">
    <source>
        <dbReference type="Proteomes" id="UP000258927"/>
    </source>
</evidence>
<dbReference type="InterPro" id="IPR036388">
    <property type="entry name" value="WH-like_DNA-bd_sf"/>
</dbReference>
<dbReference type="PANTHER" id="PTHR43132:SF2">
    <property type="entry name" value="ARSENICAL RESISTANCE OPERON REPRESSOR ARSR-RELATED"/>
    <property type="match status" value="1"/>
</dbReference>
<dbReference type="InterPro" id="IPR051011">
    <property type="entry name" value="Metal_resp_trans_reg"/>
</dbReference>
<keyword evidence="1" id="KW-0805">Transcription regulation</keyword>
<dbReference type="InterPro" id="IPR001845">
    <property type="entry name" value="HTH_ArsR_DNA-bd_dom"/>
</dbReference>
<reference evidence="5 6" key="1">
    <citation type="submission" date="2017-05" db="EMBL/GenBank/DDBJ databases">
        <title>Genome Analysis of Maritalea myrionectae HL2708#5.</title>
        <authorList>
            <consortium name="Cotde Inc.-PKNU"/>
            <person name="Jang D."/>
            <person name="Oh H.-M."/>
        </authorList>
    </citation>
    <scope>NUCLEOTIDE SEQUENCE [LARGE SCALE GENOMIC DNA]</scope>
    <source>
        <strain evidence="5 6">HL2708#5</strain>
    </source>
</reference>
<protein>
    <recommendedName>
        <fullName evidence="4">HTH arsR-type domain-containing protein</fullName>
    </recommendedName>
</protein>
<dbReference type="Gene3D" id="1.10.10.10">
    <property type="entry name" value="Winged helix-like DNA-binding domain superfamily/Winged helix DNA-binding domain"/>
    <property type="match status" value="1"/>
</dbReference>
<dbReference type="CDD" id="cd00090">
    <property type="entry name" value="HTH_ARSR"/>
    <property type="match status" value="1"/>
</dbReference>
<organism evidence="5 6">
    <name type="scientific">Maritalea myrionectae</name>
    <dbReference type="NCBI Taxonomy" id="454601"/>
    <lineage>
        <taxon>Bacteria</taxon>
        <taxon>Pseudomonadati</taxon>
        <taxon>Pseudomonadota</taxon>
        <taxon>Alphaproteobacteria</taxon>
        <taxon>Hyphomicrobiales</taxon>
        <taxon>Devosiaceae</taxon>
        <taxon>Maritalea</taxon>
    </lineage>
</organism>
<dbReference type="KEGG" id="mmyr:MXMO3_00884"/>
<keyword evidence="6" id="KW-1185">Reference proteome</keyword>
<evidence type="ECO:0000313" key="5">
    <source>
        <dbReference type="EMBL" id="AVX03416.1"/>
    </source>
</evidence>
<sequence length="114" mass="12116">MTVEIERAAQAFSAMGSEPRLQVLLCLVRAGDAGLLVGDIQSRTGIPASTLNHHLKFMAAAGLIDQEKQGRTIVNRANFDFLSHVGSFIVDQCCADACLTEPSLAAASKEKSNV</sequence>
<keyword evidence="3" id="KW-0804">Transcription</keyword>
<dbReference type="AlphaFoldDB" id="A0A2R4MBZ5"/>
<dbReference type="Pfam" id="PF12840">
    <property type="entry name" value="HTH_20"/>
    <property type="match status" value="1"/>
</dbReference>
<dbReference type="STRING" id="1122213.GCA_000423365_01912"/>
<dbReference type="SMART" id="SM00418">
    <property type="entry name" value="HTH_ARSR"/>
    <property type="match status" value="1"/>
</dbReference>
<evidence type="ECO:0000259" key="4">
    <source>
        <dbReference type="PROSITE" id="PS50987"/>
    </source>
</evidence>
<feature type="domain" description="HTH arsR-type" evidence="4">
    <location>
        <begin position="1"/>
        <end position="97"/>
    </location>
</feature>
<dbReference type="GO" id="GO:0003700">
    <property type="term" value="F:DNA-binding transcription factor activity"/>
    <property type="evidence" value="ECO:0007669"/>
    <property type="project" value="InterPro"/>
</dbReference>
<dbReference type="InterPro" id="IPR011991">
    <property type="entry name" value="ArsR-like_HTH"/>
</dbReference>